<evidence type="ECO:0000256" key="9">
    <source>
        <dbReference type="ARBA" id="ARBA00030619"/>
    </source>
</evidence>
<dbReference type="AlphaFoldDB" id="A0AA41VCR3"/>
<proteinExistence type="inferred from homology"/>
<dbReference type="GO" id="GO:0003723">
    <property type="term" value="F:RNA binding"/>
    <property type="evidence" value="ECO:0007669"/>
    <property type="project" value="TreeGrafter"/>
</dbReference>
<dbReference type="FunFam" id="3.30.930.10:FF:000061">
    <property type="entry name" value="Histidine--tRNA ligase, cytoplasmic"/>
    <property type="match status" value="1"/>
</dbReference>
<evidence type="ECO:0000256" key="4">
    <source>
        <dbReference type="ARBA" id="ARBA00022598"/>
    </source>
</evidence>
<dbReference type="GO" id="GO:0005739">
    <property type="term" value="C:mitochondrion"/>
    <property type="evidence" value="ECO:0007669"/>
    <property type="project" value="TreeGrafter"/>
</dbReference>
<dbReference type="GO" id="GO:0004821">
    <property type="term" value="F:histidine-tRNA ligase activity"/>
    <property type="evidence" value="ECO:0007669"/>
    <property type="project" value="UniProtKB-EC"/>
</dbReference>
<evidence type="ECO:0000256" key="10">
    <source>
        <dbReference type="ARBA" id="ARBA00047639"/>
    </source>
</evidence>
<dbReference type="GO" id="GO:0005829">
    <property type="term" value="C:cytosol"/>
    <property type="evidence" value="ECO:0007669"/>
    <property type="project" value="TreeGrafter"/>
</dbReference>
<accession>A0AA41VCR3</accession>
<evidence type="ECO:0000256" key="8">
    <source>
        <dbReference type="ARBA" id="ARBA00023146"/>
    </source>
</evidence>
<dbReference type="Gene3D" id="3.40.50.800">
    <property type="entry name" value="Anticodon-binding domain"/>
    <property type="match status" value="1"/>
</dbReference>
<keyword evidence="13" id="KW-1185">Reference proteome</keyword>
<dbReference type="InterPro" id="IPR036621">
    <property type="entry name" value="Anticodon-bd_dom_sf"/>
</dbReference>
<keyword evidence="5" id="KW-0547">Nucleotide-binding</keyword>
<evidence type="ECO:0000256" key="5">
    <source>
        <dbReference type="ARBA" id="ARBA00022741"/>
    </source>
</evidence>
<evidence type="ECO:0000256" key="2">
    <source>
        <dbReference type="ARBA" id="ARBA00012815"/>
    </source>
</evidence>
<dbReference type="HAMAP" id="MF_00127">
    <property type="entry name" value="His_tRNA_synth"/>
    <property type="match status" value="1"/>
</dbReference>
<dbReference type="CDD" id="cd00773">
    <property type="entry name" value="HisRS-like_core"/>
    <property type="match status" value="1"/>
</dbReference>
<dbReference type="Pfam" id="PF13393">
    <property type="entry name" value="tRNA-synt_His"/>
    <property type="match status" value="1"/>
</dbReference>
<comment type="caution">
    <text evidence="12">The sequence shown here is derived from an EMBL/GenBank/DDBJ whole genome shotgun (WGS) entry which is preliminary data.</text>
</comment>
<dbReference type="InterPro" id="IPR015807">
    <property type="entry name" value="His-tRNA-ligase"/>
</dbReference>
<dbReference type="PROSITE" id="PS50862">
    <property type="entry name" value="AA_TRNA_LIGASE_II"/>
    <property type="match status" value="1"/>
</dbReference>
<comment type="similarity">
    <text evidence="1">Belongs to the class-II aminoacyl-tRNA synthetase family.</text>
</comment>
<dbReference type="Pfam" id="PF03129">
    <property type="entry name" value="HGTP_anticodon"/>
    <property type="match status" value="1"/>
</dbReference>
<dbReference type="SUPFAM" id="SSF55681">
    <property type="entry name" value="Class II aaRS and biotin synthetases"/>
    <property type="match status" value="1"/>
</dbReference>
<keyword evidence="8" id="KW-0030">Aminoacyl-tRNA synthetase</keyword>
<dbReference type="InterPro" id="IPR041715">
    <property type="entry name" value="HisRS-like_core"/>
</dbReference>
<feature type="domain" description="Aminoacyl-transfer RNA synthetases class-II family profile" evidence="11">
    <location>
        <begin position="248"/>
        <end position="591"/>
    </location>
</feature>
<protein>
    <recommendedName>
        <fullName evidence="3">Histidine--tRNA ligase, cytoplasmic</fullName>
        <ecNumber evidence="2">6.1.1.21</ecNumber>
    </recommendedName>
    <alternativeName>
        <fullName evidence="9">Histidyl-tRNA synthetase</fullName>
    </alternativeName>
</protein>
<evidence type="ECO:0000313" key="12">
    <source>
        <dbReference type="EMBL" id="MCL7038841.1"/>
    </source>
</evidence>
<dbReference type="PANTHER" id="PTHR11476">
    <property type="entry name" value="HISTIDYL-TRNA SYNTHETASE"/>
    <property type="match status" value="1"/>
</dbReference>
<dbReference type="GO" id="GO:0005524">
    <property type="term" value="F:ATP binding"/>
    <property type="evidence" value="ECO:0007669"/>
    <property type="project" value="UniProtKB-KW"/>
</dbReference>
<dbReference type="NCBIfam" id="TIGR00442">
    <property type="entry name" value="hisS"/>
    <property type="match status" value="1"/>
</dbReference>
<comment type="catalytic activity">
    <reaction evidence="10">
        <text>tRNA(His) + L-histidine + ATP = L-histidyl-tRNA(His) + AMP + diphosphate + H(+)</text>
        <dbReference type="Rhea" id="RHEA:17313"/>
        <dbReference type="Rhea" id="RHEA-COMP:9665"/>
        <dbReference type="Rhea" id="RHEA-COMP:9689"/>
        <dbReference type="ChEBI" id="CHEBI:15378"/>
        <dbReference type="ChEBI" id="CHEBI:30616"/>
        <dbReference type="ChEBI" id="CHEBI:33019"/>
        <dbReference type="ChEBI" id="CHEBI:57595"/>
        <dbReference type="ChEBI" id="CHEBI:78442"/>
        <dbReference type="ChEBI" id="CHEBI:78527"/>
        <dbReference type="ChEBI" id="CHEBI:456215"/>
        <dbReference type="EC" id="6.1.1.21"/>
    </reaction>
</comment>
<dbReference type="Gene3D" id="3.30.930.10">
    <property type="entry name" value="Bira Bifunctional Protein, Domain 2"/>
    <property type="match status" value="1"/>
</dbReference>
<dbReference type="InterPro" id="IPR004154">
    <property type="entry name" value="Anticodon-bd"/>
</dbReference>
<dbReference type="PANTHER" id="PTHR11476:SF7">
    <property type="entry name" value="HISTIDINE--TRNA LIGASE"/>
    <property type="match status" value="1"/>
</dbReference>
<dbReference type="GO" id="GO:0032543">
    <property type="term" value="P:mitochondrial translation"/>
    <property type="evidence" value="ECO:0007669"/>
    <property type="project" value="TreeGrafter"/>
</dbReference>
<evidence type="ECO:0000256" key="3">
    <source>
        <dbReference type="ARBA" id="ARBA00015302"/>
    </source>
</evidence>
<dbReference type="GO" id="GO:0006427">
    <property type="term" value="P:histidyl-tRNA aminoacylation"/>
    <property type="evidence" value="ECO:0007669"/>
    <property type="project" value="InterPro"/>
</dbReference>
<name>A0AA41VCR3_PAPNU</name>
<gene>
    <name evidence="12" type="ORF">MKW94_019043</name>
</gene>
<sequence length="665" mass="73972">MMLVNLKSSVGIRTGKDGRSLISNVRGGTQLVKTVRSLAESLVHVGESSLCRMELVATTTCQDVVDIRSKVLEMSSALKNIWIHLSSEVIYLSLLQKINSLVATVRSILAWEGALAILSLDSRMESEEKSQEVVSCSSVETVKGTDTNAEKKSRKKKKPVVLGKGTAVVKQLLKDRLKSEGDDKGTVESSFSVLNKWARDLCLFFEPKDPELDTFLKKVKETVESNESTKLDPPKGTRDFAKEQKAFRDKVVEIIKEVFRGHGASALETPAFELRQTLMGKYGEDSKLIFDLADQGGELCSLRYDLTVPFARYVARHGLTSFKGYQIGKVHRRDNTAKGRYREFYQCDFDTAGKNETMGTMGPDFEVILVLTELLDVLNIGDYEIKLNHRKLLDGMLEICGVPPEKFRTICSSIDKLDKESFEKIEAEMVEEKGLTAEVANKIITLVKKRGHPSELLSELKQDNLFLENNASSLALKDLEILFEALESSKCIHKVVFDLSLARGLDYYTGVIFEAVSKVANVGSIAAGGRYDNLIGSLGTKQVPSVGVSLGIERVFDVMEAQHRGIDRATETQVLISILGDSLGEAAELVPQMRLAKIKVEFCVNKKIKKHIDLALNSKIPFMVIIGDRERSANQVRIKDMQAETEDLVDRAGVVEELQRRLKLN</sequence>
<dbReference type="EMBL" id="JAJJMA010194710">
    <property type="protein sequence ID" value="MCL7038841.1"/>
    <property type="molecule type" value="Genomic_DNA"/>
</dbReference>
<evidence type="ECO:0000256" key="7">
    <source>
        <dbReference type="ARBA" id="ARBA00022917"/>
    </source>
</evidence>
<dbReference type="InterPro" id="IPR006195">
    <property type="entry name" value="aa-tRNA-synth_II"/>
</dbReference>
<evidence type="ECO:0000259" key="11">
    <source>
        <dbReference type="PROSITE" id="PS50862"/>
    </source>
</evidence>
<dbReference type="InterPro" id="IPR045864">
    <property type="entry name" value="aa-tRNA-synth_II/BPL/LPL"/>
</dbReference>
<dbReference type="EC" id="6.1.1.21" evidence="2"/>
<dbReference type="Proteomes" id="UP001177140">
    <property type="component" value="Unassembled WGS sequence"/>
</dbReference>
<evidence type="ECO:0000256" key="6">
    <source>
        <dbReference type="ARBA" id="ARBA00022840"/>
    </source>
</evidence>
<dbReference type="FunFam" id="3.40.50.800:FF:000012">
    <property type="entry name" value="Histidine--tRNA ligase, cytoplasmic"/>
    <property type="match status" value="1"/>
</dbReference>
<keyword evidence="6" id="KW-0067">ATP-binding</keyword>
<organism evidence="12 13">
    <name type="scientific">Papaver nudicaule</name>
    <name type="common">Iceland poppy</name>
    <dbReference type="NCBI Taxonomy" id="74823"/>
    <lineage>
        <taxon>Eukaryota</taxon>
        <taxon>Viridiplantae</taxon>
        <taxon>Streptophyta</taxon>
        <taxon>Embryophyta</taxon>
        <taxon>Tracheophyta</taxon>
        <taxon>Spermatophyta</taxon>
        <taxon>Magnoliopsida</taxon>
        <taxon>Ranunculales</taxon>
        <taxon>Papaveraceae</taxon>
        <taxon>Papaveroideae</taxon>
        <taxon>Papaver</taxon>
    </lineage>
</organism>
<evidence type="ECO:0000313" key="13">
    <source>
        <dbReference type="Proteomes" id="UP001177140"/>
    </source>
</evidence>
<keyword evidence="4" id="KW-0436">Ligase</keyword>
<dbReference type="CDD" id="cd00859">
    <property type="entry name" value="HisRS_anticodon"/>
    <property type="match status" value="1"/>
</dbReference>
<reference evidence="12" key="1">
    <citation type="submission" date="2022-03" db="EMBL/GenBank/DDBJ databases">
        <title>A functionally conserved STORR gene fusion in Papaver species that diverged 16.8 million years ago.</title>
        <authorList>
            <person name="Catania T."/>
        </authorList>
    </citation>
    <scope>NUCLEOTIDE SEQUENCE</scope>
    <source>
        <strain evidence="12">S-191538</strain>
    </source>
</reference>
<keyword evidence="7" id="KW-0648">Protein biosynthesis</keyword>
<evidence type="ECO:0000256" key="1">
    <source>
        <dbReference type="ARBA" id="ARBA00008226"/>
    </source>
</evidence>
<dbReference type="SUPFAM" id="SSF52954">
    <property type="entry name" value="Class II aaRS ABD-related"/>
    <property type="match status" value="1"/>
</dbReference>
<dbReference type="InterPro" id="IPR033656">
    <property type="entry name" value="HisRS_anticodon"/>
</dbReference>